<dbReference type="PATRIC" id="fig|749414.3.peg.9645"/>
<dbReference type="STRING" id="749414.SBI_09364"/>
<reference evidence="1 2" key="1">
    <citation type="journal article" date="2010" name="J. Bacteriol.">
        <title>Genome sequence of the milbemycin-producing bacterium Streptomyces bingchenggensis.</title>
        <authorList>
            <person name="Wang X.J."/>
            <person name="Yan Y.J."/>
            <person name="Zhang B."/>
            <person name="An J."/>
            <person name="Wang J.J."/>
            <person name="Tian J."/>
            <person name="Jiang L."/>
            <person name="Chen Y.H."/>
            <person name="Huang S.X."/>
            <person name="Yin M."/>
            <person name="Zhang J."/>
            <person name="Gao A.L."/>
            <person name="Liu C.X."/>
            <person name="Zhu Z.X."/>
            <person name="Xiang W.S."/>
        </authorList>
    </citation>
    <scope>NUCLEOTIDE SEQUENCE [LARGE SCALE GENOMIC DNA]</scope>
    <source>
        <strain evidence="1 2">BCW-1</strain>
    </source>
</reference>
<dbReference type="Proteomes" id="UP000000377">
    <property type="component" value="Chromosome"/>
</dbReference>
<gene>
    <name evidence="1" type="ordered locus">SBI_09364</name>
</gene>
<dbReference type="EMBL" id="CP002047">
    <property type="protein sequence ID" value="ADI12482.1"/>
    <property type="molecule type" value="Genomic_DNA"/>
</dbReference>
<accession>D7C5V3</accession>
<keyword evidence="1" id="KW-0723">Serine/threonine-protein kinase</keyword>
<keyword evidence="1" id="KW-0808">Transferase</keyword>
<name>D7C5V3_STRBB</name>
<dbReference type="RefSeq" id="WP_014181929.1">
    <property type="nucleotide sequence ID" value="NC_016582.1"/>
</dbReference>
<proteinExistence type="predicted"/>
<organism evidence="1 2">
    <name type="scientific">Streptomyces bingchenggensis (strain BCW-1)</name>
    <dbReference type="NCBI Taxonomy" id="749414"/>
    <lineage>
        <taxon>Bacteria</taxon>
        <taxon>Bacillati</taxon>
        <taxon>Actinomycetota</taxon>
        <taxon>Actinomycetes</taxon>
        <taxon>Kitasatosporales</taxon>
        <taxon>Streptomycetaceae</taxon>
        <taxon>Streptomyces</taxon>
    </lineage>
</organism>
<dbReference type="HOGENOM" id="CLU_2002544_0_0_11"/>
<keyword evidence="2" id="KW-1185">Reference proteome</keyword>
<dbReference type="InterPro" id="IPR011009">
    <property type="entry name" value="Kinase-like_dom_sf"/>
</dbReference>
<keyword evidence="1" id="KW-0418">Kinase</keyword>
<dbReference type="SUPFAM" id="SSF56112">
    <property type="entry name" value="Protein kinase-like (PK-like)"/>
    <property type="match status" value="1"/>
</dbReference>
<dbReference type="Gene3D" id="1.10.510.10">
    <property type="entry name" value="Transferase(Phosphotransferase) domain 1"/>
    <property type="match status" value="1"/>
</dbReference>
<protein>
    <submittedName>
        <fullName evidence="1">Putative serine/threonine protein kinase</fullName>
    </submittedName>
</protein>
<dbReference type="GO" id="GO:0004674">
    <property type="term" value="F:protein serine/threonine kinase activity"/>
    <property type="evidence" value="ECO:0007669"/>
    <property type="project" value="UniProtKB-KW"/>
</dbReference>
<dbReference type="AlphaFoldDB" id="D7C5V3"/>
<dbReference type="KEGG" id="sbh:SBI_09364"/>
<evidence type="ECO:0000313" key="2">
    <source>
        <dbReference type="Proteomes" id="UP000000377"/>
    </source>
</evidence>
<evidence type="ECO:0000313" key="1">
    <source>
        <dbReference type="EMBL" id="ADI12482.1"/>
    </source>
</evidence>
<sequence length="124" mass="13742">MLYEMVTGQRPFGGTSWHLVNQHLDEQPTPLTSLRPDARPELINRVAQLLAKNPAERPDSAEEVFEALEEIYEHHFGDNPPSRGQDVTSEYGAARLPAQSGDAVKAAVARVPADRSYSAQYGRQ</sequence>